<organism evidence="9 11">
    <name type="scientific">Legionella micdadei</name>
    <name type="common">Tatlockia micdadei</name>
    <dbReference type="NCBI Taxonomy" id="451"/>
    <lineage>
        <taxon>Bacteria</taxon>
        <taxon>Pseudomonadati</taxon>
        <taxon>Pseudomonadota</taxon>
        <taxon>Gammaproteobacteria</taxon>
        <taxon>Legionellales</taxon>
        <taxon>Legionellaceae</taxon>
        <taxon>Legionella</taxon>
    </lineage>
</organism>
<evidence type="ECO:0000313" key="11">
    <source>
        <dbReference type="Proteomes" id="UP000032414"/>
    </source>
</evidence>
<sequence length="1027" mass="111096">MQFTDIFIRRPVLATVVSLLILVLGLRSINLLPVMQYPFTENAIVTVTTTYTGADPAVVAGFITTPLENSIAQAGGIDYMTSTSTQGTSTITINLLLNYDPLKALSDITTKVNAVLNQLPANSQLPVITVSVGQTINSMYIGFYSDELPINKITDYLIRVVQPKLQAVNGVQNAQILGNQTFALRAWLDPVKLAGFGISAAEIGAALANNDFISAVGRTDGQMFIQNFSANTNLTDVNQFKKMVIKAQNGAIIRLEDVANIELGAQNYNQSVGFDGRTAVYIGITVAPSANLLTVISDIKKIYPVIKAQLPQGLSSNITYDASLFVDSSIHEVISSLMEAFIIVTLVIFIFLGSIRSVIIPLVAIPLSIIGTFFIMLALGYSINLLTLLALVLAIGLVVDDAIIVVENVQRHIEEGQTKFKAAILGARELANPIMAITVVLIAVYAPIGFMGGLTGALFTEFAFTLAGAVTVSAVIALTLSPVMCEKFLKAGKEGARGRIMAKVDRLFRKLEHGYDMALAKSLNYLPVIAVFAIIILLSNYFLFITSDSELAPQEDQGIIIAQITAAANASLAQTKLYSKQVNDLFRKYPETDHTFQVDGNGGLNKSIVGMVLKPWDQRTRTTNELQPIIQKQLDQIAGAKIAAFQLPSLPGGGSGLPIQFVVTTTETFENLNKVLETILTKARAAGIYAYIDPDLKIDQIQTKVMIDRDRVAQFGLTMQDIGNLFGSALSEGYINYFDYAGRSYQVIPQVKRSTRLNPEQILNYYIRTADGSSIPLSTVADLKREVVPESLNHFQQLNSVTISAVALPGISMDQALTTFATIAKTVLPQGYYVDYAAQSRQFIQEGSSLVLTFFFALLIIFLSLAALFESFRDPLIVLISVPMSVCGAMIFVSLGVGHATLNIYSEVGLVTLIGLISKHGILIVEFANELQLSGKRKREAVQQAAAIRLRPILMTTAAMVLGVIPLILATGAGAESRFNIGLVIATGISIGTLFTLFVVPGMYVMLAADHTKKRAIGKLEDEELLP</sequence>
<evidence type="ECO:0000256" key="2">
    <source>
        <dbReference type="ARBA" id="ARBA00022448"/>
    </source>
</evidence>
<feature type="transmembrane region" description="Helical" evidence="8">
    <location>
        <begin position="950"/>
        <end position="969"/>
    </location>
</feature>
<dbReference type="PANTHER" id="PTHR32063">
    <property type="match status" value="1"/>
</dbReference>
<comment type="subcellular location">
    <subcellularLocation>
        <location evidence="1">Cell inner membrane</location>
        <topology evidence="1">Multi-pass membrane protein</topology>
    </subcellularLocation>
</comment>
<keyword evidence="7 8" id="KW-0472">Membrane</keyword>
<evidence type="ECO:0000256" key="4">
    <source>
        <dbReference type="ARBA" id="ARBA00022519"/>
    </source>
</evidence>
<feature type="transmembrane region" description="Helical" evidence="8">
    <location>
        <begin position="850"/>
        <end position="869"/>
    </location>
</feature>
<dbReference type="GO" id="GO:0042910">
    <property type="term" value="F:xenobiotic transmembrane transporter activity"/>
    <property type="evidence" value="ECO:0007669"/>
    <property type="project" value="TreeGrafter"/>
</dbReference>
<dbReference type="Pfam" id="PF00873">
    <property type="entry name" value="ACR_tran"/>
    <property type="match status" value="1"/>
</dbReference>
<dbReference type="Gene3D" id="3.30.70.1440">
    <property type="entry name" value="Multidrug efflux transporter AcrB pore domain"/>
    <property type="match status" value="1"/>
</dbReference>
<dbReference type="SUPFAM" id="SSF82693">
    <property type="entry name" value="Multidrug efflux transporter AcrB pore domain, PN1, PN2, PC1 and PC2 subdomains"/>
    <property type="match status" value="3"/>
</dbReference>
<feature type="transmembrane region" description="Helical" evidence="8">
    <location>
        <begin position="359"/>
        <end position="379"/>
    </location>
</feature>
<dbReference type="KEGG" id="tmc:LMI_2106"/>
<dbReference type="SUPFAM" id="SSF82714">
    <property type="entry name" value="Multidrug efflux transporter AcrB TolC docking domain, DN and DC subdomains"/>
    <property type="match status" value="2"/>
</dbReference>
<dbReference type="InterPro" id="IPR001036">
    <property type="entry name" value="Acrflvin-R"/>
</dbReference>
<reference evidence="10 12" key="3">
    <citation type="submission" date="2016-10" db="EMBL/GenBank/DDBJ databases">
        <authorList>
            <person name="Varghese N."/>
            <person name="Submissions S."/>
        </authorList>
    </citation>
    <scope>NUCLEOTIDE SEQUENCE [LARGE SCALE GENOMIC DNA]</scope>
    <source>
        <strain evidence="10 12">ATCC 33218</strain>
    </source>
</reference>
<dbReference type="EMBL" id="LN614830">
    <property type="protein sequence ID" value="CEG61386.1"/>
    <property type="molecule type" value="Genomic_DNA"/>
</dbReference>
<dbReference type="Gene3D" id="3.30.2090.10">
    <property type="entry name" value="Multidrug efflux transporter AcrB TolC docking domain, DN and DC subdomains"/>
    <property type="match status" value="2"/>
</dbReference>
<accession>A0A098GIS4</accession>
<name>A0A098GIS4_LEGMI</name>
<dbReference type="GO" id="GO:0005886">
    <property type="term" value="C:plasma membrane"/>
    <property type="evidence" value="ECO:0007669"/>
    <property type="project" value="UniProtKB-SubCell"/>
</dbReference>
<protein>
    <submittedName>
        <fullName evidence="10">Multidrug efflux pump</fullName>
    </submittedName>
    <submittedName>
        <fullName evidence="9">Uncharacterized transporter HI_0895</fullName>
    </submittedName>
</protein>
<evidence type="ECO:0000256" key="5">
    <source>
        <dbReference type="ARBA" id="ARBA00022692"/>
    </source>
</evidence>
<evidence type="ECO:0000313" key="9">
    <source>
        <dbReference type="EMBL" id="CEG61386.1"/>
    </source>
</evidence>
<keyword evidence="12" id="KW-1185">Reference proteome</keyword>
<feature type="transmembrane region" description="Helical" evidence="8">
    <location>
        <begin position="385"/>
        <end position="409"/>
    </location>
</feature>
<feature type="transmembrane region" description="Helical" evidence="8">
    <location>
        <begin position="908"/>
        <end position="929"/>
    </location>
</feature>
<dbReference type="Gene3D" id="1.20.1640.10">
    <property type="entry name" value="Multidrug efflux transporter AcrB transmembrane domain"/>
    <property type="match status" value="2"/>
</dbReference>
<reference evidence="11" key="1">
    <citation type="submission" date="2014-09" db="EMBL/GenBank/DDBJ databases">
        <authorList>
            <person name="Gomez-Valero L."/>
        </authorList>
    </citation>
    <scope>NUCLEOTIDE SEQUENCE [LARGE SCALE GENOMIC DNA]</scope>
    <source>
        <strain evidence="11">ATCC33218</strain>
    </source>
</reference>
<reference evidence="9" key="2">
    <citation type="submission" date="2014-09" db="EMBL/GenBank/DDBJ databases">
        <authorList>
            <person name="GOMEZ-VALERO Laura"/>
        </authorList>
    </citation>
    <scope>NUCLEOTIDE SEQUENCE</scope>
    <source>
        <strain evidence="9">ATCC33218</strain>
    </source>
</reference>
<evidence type="ECO:0000313" key="12">
    <source>
        <dbReference type="Proteomes" id="UP000182998"/>
    </source>
</evidence>
<evidence type="ECO:0000256" key="6">
    <source>
        <dbReference type="ARBA" id="ARBA00022989"/>
    </source>
</evidence>
<dbReference type="PANTHER" id="PTHR32063:SF14">
    <property type="entry name" value="BLL4319 PROTEIN"/>
    <property type="match status" value="1"/>
</dbReference>
<dbReference type="RefSeq" id="WP_045099637.1">
    <property type="nucleotide sequence ID" value="NZ_CP020614.1"/>
</dbReference>
<feature type="transmembrane region" description="Helical" evidence="8">
    <location>
        <begin position="333"/>
        <end position="352"/>
    </location>
</feature>
<keyword evidence="5 8" id="KW-0812">Transmembrane</keyword>
<feature type="transmembrane region" description="Helical" evidence="8">
    <location>
        <begin position="981"/>
        <end position="1007"/>
    </location>
</feature>
<keyword evidence="4" id="KW-0997">Cell inner membrane</keyword>
<dbReference type="AlphaFoldDB" id="A0A098GIS4"/>
<dbReference type="InterPro" id="IPR027463">
    <property type="entry name" value="AcrB_DN_DC_subdom"/>
</dbReference>
<dbReference type="OrthoDB" id="9758297at2"/>
<dbReference type="PATRIC" id="fig|451.8.peg.1209"/>
<keyword evidence="6 8" id="KW-1133">Transmembrane helix</keyword>
<dbReference type="STRING" id="451.B6N58_05555"/>
<feature type="transmembrane region" description="Helical" evidence="8">
    <location>
        <begin position="462"/>
        <end position="483"/>
    </location>
</feature>
<dbReference type="PRINTS" id="PR00702">
    <property type="entry name" value="ACRIFLAVINRP"/>
</dbReference>
<evidence type="ECO:0000256" key="8">
    <source>
        <dbReference type="SAM" id="Phobius"/>
    </source>
</evidence>
<keyword evidence="3" id="KW-1003">Cell membrane</keyword>
<feature type="transmembrane region" description="Helical" evidence="8">
    <location>
        <begin position="523"/>
        <end position="544"/>
    </location>
</feature>
<proteinExistence type="predicted"/>
<feature type="transmembrane region" description="Helical" evidence="8">
    <location>
        <begin position="876"/>
        <end position="902"/>
    </location>
</feature>
<evidence type="ECO:0000256" key="3">
    <source>
        <dbReference type="ARBA" id="ARBA00022475"/>
    </source>
</evidence>
<dbReference type="Gene3D" id="3.30.70.1320">
    <property type="entry name" value="Multidrug efflux transporter AcrB pore domain like"/>
    <property type="match status" value="1"/>
</dbReference>
<evidence type="ECO:0000313" key="10">
    <source>
        <dbReference type="EMBL" id="SCY39632.1"/>
    </source>
</evidence>
<dbReference type="Gene3D" id="3.30.70.1430">
    <property type="entry name" value="Multidrug efflux transporter AcrB pore domain"/>
    <property type="match status" value="2"/>
</dbReference>
<evidence type="ECO:0000256" key="7">
    <source>
        <dbReference type="ARBA" id="ARBA00023136"/>
    </source>
</evidence>
<dbReference type="Proteomes" id="UP000032414">
    <property type="component" value="Chromosome I"/>
</dbReference>
<dbReference type="FunFam" id="1.20.1640.10:FF:000001">
    <property type="entry name" value="Efflux pump membrane transporter"/>
    <property type="match status" value="1"/>
</dbReference>
<dbReference type="EMBL" id="FMVN01000007">
    <property type="protein sequence ID" value="SCY39632.1"/>
    <property type="molecule type" value="Genomic_DNA"/>
</dbReference>
<dbReference type="HOGENOM" id="CLU_002755_1_2_6"/>
<evidence type="ECO:0000256" key="1">
    <source>
        <dbReference type="ARBA" id="ARBA00004429"/>
    </source>
</evidence>
<keyword evidence="2" id="KW-0813">Transport</keyword>
<dbReference type="Proteomes" id="UP000182998">
    <property type="component" value="Unassembled WGS sequence"/>
</dbReference>
<dbReference type="SUPFAM" id="SSF82866">
    <property type="entry name" value="Multidrug efflux transporter AcrB transmembrane domain"/>
    <property type="match status" value="2"/>
</dbReference>
<gene>
    <name evidence="9" type="ORF">LMI_2106</name>
    <name evidence="10" type="ORF">SAMN02982997_01595</name>
</gene>
<feature type="transmembrane region" description="Helical" evidence="8">
    <location>
        <begin position="430"/>
        <end position="450"/>
    </location>
</feature>